<organism evidence="1 2">
    <name type="scientific">Saguinus oedipus</name>
    <name type="common">Cotton-top tamarin</name>
    <name type="synonym">Oedipomidas oedipus</name>
    <dbReference type="NCBI Taxonomy" id="9490"/>
    <lineage>
        <taxon>Eukaryota</taxon>
        <taxon>Metazoa</taxon>
        <taxon>Chordata</taxon>
        <taxon>Craniata</taxon>
        <taxon>Vertebrata</taxon>
        <taxon>Euteleostomi</taxon>
        <taxon>Mammalia</taxon>
        <taxon>Eutheria</taxon>
        <taxon>Euarchontoglires</taxon>
        <taxon>Primates</taxon>
        <taxon>Haplorrhini</taxon>
        <taxon>Platyrrhini</taxon>
        <taxon>Cebidae</taxon>
        <taxon>Callitrichinae</taxon>
        <taxon>Saguinus</taxon>
    </lineage>
</organism>
<feature type="non-terminal residue" evidence="1">
    <location>
        <position position="65"/>
    </location>
</feature>
<dbReference type="Proteomes" id="UP001266305">
    <property type="component" value="Unassembled WGS sequence"/>
</dbReference>
<sequence length="65" mass="6630">GISSARLSASSLQPPWAAWALDLLDPRAGSLRTVLGRAWGPLGSGPGATPSGLLDALAWFALIFA</sequence>
<dbReference type="EMBL" id="JASSZA010000003">
    <property type="protein sequence ID" value="KAK2115876.1"/>
    <property type="molecule type" value="Genomic_DNA"/>
</dbReference>
<accession>A0ABQ9W2K6</accession>
<evidence type="ECO:0000313" key="1">
    <source>
        <dbReference type="EMBL" id="KAK2115876.1"/>
    </source>
</evidence>
<evidence type="ECO:0000313" key="2">
    <source>
        <dbReference type="Proteomes" id="UP001266305"/>
    </source>
</evidence>
<comment type="caution">
    <text evidence="1">The sequence shown here is derived from an EMBL/GenBank/DDBJ whole genome shotgun (WGS) entry which is preliminary data.</text>
</comment>
<keyword evidence="2" id="KW-1185">Reference proteome</keyword>
<feature type="non-terminal residue" evidence="1">
    <location>
        <position position="1"/>
    </location>
</feature>
<gene>
    <name evidence="1" type="ORF">P7K49_006502</name>
</gene>
<name>A0ABQ9W2K6_SAGOE</name>
<proteinExistence type="predicted"/>
<protein>
    <submittedName>
        <fullName evidence="1">Uncharacterized protein</fullName>
    </submittedName>
</protein>
<reference evidence="1 2" key="1">
    <citation type="submission" date="2023-05" db="EMBL/GenBank/DDBJ databases">
        <title>B98-5 Cell Line De Novo Hybrid Assembly: An Optical Mapping Approach.</title>
        <authorList>
            <person name="Kananen K."/>
            <person name="Auerbach J.A."/>
            <person name="Kautto E."/>
            <person name="Blachly J.S."/>
        </authorList>
    </citation>
    <scope>NUCLEOTIDE SEQUENCE [LARGE SCALE GENOMIC DNA]</scope>
    <source>
        <strain evidence="1">B95-8</strain>
        <tissue evidence="1">Cell line</tissue>
    </source>
</reference>